<name>A0ABS2NZM0_9BACI</name>
<dbReference type="EMBL" id="JAFBED010000004">
    <property type="protein sequence ID" value="MBM7620146.1"/>
    <property type="molecule type" value="Genomic_DNA"/>
</dbReference>
<evidence type="ECO:0000313" key="1">
    <source>
        <dbReference type="EMBL" id="MBM7620146.1"/>
    </source>
</evidence>
<dbReference type="Proteomes" id="UP000737402">
    <property type="component" value="Unassembled WGS sequence"/>
</dbReference>
<sequence>MNQGQNGMPIQYMLVEPFVYQTLMSIKGSTVVVETSRGSIRGILRDVKPDHIVLFEGDSSFFVRSAEIIWVMPD</sequence>
<keyword evidence="2" id="KW-1185">Reference proteome</keyword>
<accession>A0ABS2NZM0</accession>
<dbReference type="Pfam" id="PF10842">
    <property type="entry name" value="DUF2642"/>
    <property type="match status" value="1"/>
</dbReference>
<dbReference type="InterPro" id="IPR020139">
    <property type="entry name" value="DUF2642"/>
</dbReference>
<protein>
    <recommendedName>
        <fullName evidence="3">DUF2642 domain-containing protein</fullName>
    </recommendedName>
</protein>
<proteinExistence type="predicted"/>
<dbReference type="RefSeq" id="WP_318245837.1">
    <property type="nucleotide sequence ID" value="NZ_JAFBED010000004.1"/>
</dbReference>
<evidence type="ECO:0008006" key="3">
    <source>
        <dbReference type="Google" id="ProtNLM"/>
    </source>
</evidence>
<reference evidence="1 2" key="1">
    <citation type="submission" date="2021-01" db="EMBL/GenBank/DDBJ databases">
        <title>Genomic Encyclopedia of Type Strains, Phase IV (KMG-IV): sequencing the most valuable type-strain genomes for metagenomic binning, comparative biology and taxonomic classification.</title>
        <authorList>
            <person name="Goeker M."/>
        </authorList>
    </citation>
    <scope>NUCLEOTIDE SEQUENCE [LARGE SCALE GENOMIC DNA]</scope>
    <source>
        <strain evidence="1 2">DSM 25879</strain>
    </source>
</reference>
<comment type="caution">
    <text evidence="1">The sequence shown here is derived from an EMBL/GenBank/DDBJ whole genome shotgun (WGS) entry which is preliminary data.</text>
</comment>
<evidence type="ECO:0000313" key="2">
    <source>
        <dbReference type="Proteomes" id="UP000737402"/>
    </source>
</evidence>
<gene>
    <name evidence="1" type="ORF">JOC95_001999</name>
</gene>
<organism evidence="1 2">
    <name type="scientific">Sutcliffiella tianshenii</name>
    <dbReference type="NCBI Taxonomy" id="1463404"/>
    <lineage>
        <taxon>Bacteria</taxon>
        <taxon>Bacillati</taxon>
        <taxon>Bacillota</taxon>
        <taxon>Bacilli</taxon>
        <taxon>Bacillales</taxon>
        <taxon>Bacillaceae</taxon>
        <taxon>Sutcliffiella</taxon>
    </lineage>
</organism>